<keyword evidence="1" id="KW-0472">Membrane</keyword>
<comment type="caution">
    <text evidence="2">The sequence shown here is derived from an EMBL/GenBank/DDBJ whole genome shotgun (WGS) entry which is preliminary data.</text>
</comment>
<gene>
    <name evidence="2" type="ORF">SPHA_52376</name>
</gene>
<feature type="transmembrane region" description="Helical" evidence="1">
    <location>
        <begin position="44"/>
        <end position="69"/>
    </location>
</feature>
<feature type="transmembrane region" description="Helical" evidence="1">
    <location>
        <begin position="112"/>
        <end position="134"/>
    </location>
</feature>
<feature type="transmembrane region" description="Helical" evidence="1">
    <location>
        <begin position="140"/>
        <end position="162"/>
    </location>
</feature>
<keyword evidence="3" id="KW-1185">Reference proteome</keyword>
<keyword evidence="1" id="KW-1133">Transmembrane helix</keyword>
<evidence type="ECO:0000313" key="3">
    <source>
        <dbReference type="Proteomes" id="UP000597762"/>
    </source>
</evidence>
<dbReference type="EMBL" id="CAHIKZ030003250">
    <property type="protein sequence ID" value="CAE1297999.1"/>
    <property type="molecule type" value="Genomic_DNA"/>
</dbReference>
<accession>A0A812D9S3</accession>
<reference evidence="2" key="1">
    <citation type="submission" date="2021-01" db="EMBL/GenBank/DDBJ databases">
        <authorList>
            <person name="Li R."/>
            <person name="Bekaert M."/>
        </authorList>
    </citation>
    <scope>NUCLEOTIDE SEQUENCE</scope>
    <source>
        <strain evidence="2">Farmed</strain>
    </source>
</reference>
<evidence type="ECO:0000256" key="1">
    <source>
        <dbReference type="SAM" id="Phobius"/>
    </source>
</evidence>
<name>A0A812D9S3_ACAPH</name>
<dbReference type="Proteomes" id="UP000597762">
    <property type="component" value="Unassembled WGS sequence"/>
</dbReference>
<sequence>MAASLGVSSRLGSIDNQLVCEKVFQLTTHSIIGRDSPEMGLSGWFIQGCVCPCPTCLVLFLYIFLFPSLPLLSPPLSLSPFPFHSLSLSLSLSLVWNNELYSGCDYARNCSLSLYHIAFFPPSLFLSLFLYLSLSLSLSLSIYLSIYFSYTVFFFLFLYAGVCRSFILGRVHNDVFENVFNSPHLSL</sequence>
<organism evidence="2 3">
    <name type="scientific">Acanthosepion pharaonis</name>
    <name type="common">Pharaoh cuttlefish</name>
    <name type="synonym">Sepia pharaonis</name>
    <dbReference type="NCBI Taxonomy" id="158019"/>
    <lineage>
        <taxon>Eukaryota</taxon>
        <taxon>Metazoa</taxon>
        <taxon>Spiralia</taxon>
        <taxon>Lophotrochozoa</taxon>
        <taxon>Mollusca</taxon>
        <taxon>Cephalopoda</taxon>
        <taxon>Coleoidea</taxon>
        <taxon>Decapodiformes</taxon>
        <taxon>Sepiida</taxon>
        <taxon>Sepiina</taxon>
        <taxon>Sepiidae</taxon>
        <taxon>Acanthosepion</taxon>
    </lineage>
</organism>
<evidence type="ECO:0000313" key="2">
    <source>
        <dbReference type="EMBL" id="CAE1297999.1"/>
    </source>
</evidence>
<protein>
    <submittedName>
        <fullName evidence="2">Uncharacterized protein</fullName>
    </submittedName>
</protein>
<proteinExistence type="predicted"/>
<dbReference type="AlphaFoldDB" id="A0A812D9S3"/>
<feature type="transmembrane region" description="Helical" evidence="1">
    <location>
        <begin position="81"/>
        <end position="100"/>
    </location>
</feature>
<keyword evidence="1" id="KW-0812">Transmembrane</keyword>